<dbReference type="EMBL" id="CP076134">
    <property type="protein sequence ID" value="QWG13118.1"/>
    <property type="molecule type" value="Genomic_DNA"/>
</dbReference>
<dbReference type="Proteomes" id="UP000680839">
    <property type="component" value="Chromosome"/>
</dbReference>
<feature type="region of interest" description="Disordered" evidence="1">
    <location>
        <begin position="1"/>
        <end position="23"/>
    </location>
</feature>
<protein>
    <submittedName>
        <fullName evidence="2">Uncharacterized protein</fullName>
    </submittedName>
</protein>
<dbReference type="AlphaFoldDB" id="A0A975NDI8"/>
<name>A0A975NDI8_9BRAD</name>
<accession>A0A975NDI8</accession>
<reference evidence="2" key="1">
    <citation type="submission" date="2021-06" db="EMBL/GenBank/DDBJ databases">
        <title>Bradyrhizobium sp. S2-20-1 Genome sequencing.</title>
        <authorList>
            <person name="Jin L."/>
        </authorList>
    </citation>
    <scope>NUCLEOTIDE SEQUENCE</scope>
    <source>
        <strain evidence="2">S2-20-1</strain>
    </source>
</reference>
<sequence>MAQAQSLGRTMRRALASPTRSGVGQADFPGFLGGSTTTISGQISHSLKLSFGFRSCSSSGVSGCTPFAAKNCRGSAKGGGCFWLSCSGAARCGFRTLADAASAREAVNATAANVASSFERAAMNDPSREETTRLGRVQIKLRSWEGGHAANGVRPIAGGCSQPSSPLNSCSVSMRSSSAWRYRRGRALFAALSHISDVDAAPGLSNLLLKG</sequence>
<dbReference type="RefSeq" id="WP_215621866.1">
    <property type="nucleotide sequence ID" value="NZ_CP076134.1"/>
</dbReference>
<gene>
    <name evidence="2" type="ORF">KMZ29_26195</name>
</gene>
<evidence type="ECO:0000313" key="3">
    <source>
        <dbReference type="Proteomes" id="UP000680839"/>
    </source>
</evidence>
<organism evidence="2 3">
    <name type="scientific">Bradyrhizobium sediminis</name>
    <dbReference type="NCBI Taxonomy" id="2840469"/>
    <lineage>
        <taxon>Bacteria</taxon>
        <taxon>Pseudomonadati</taxon>
        <taxon>Pseudomonadota</taxon>
        <taxon>Alphaproteobacteria</taxon>
        <taxon>Hyphomicrobiales</taxon>
        <taxon>Nitrobacteraceae</taxon>
        <taxon>Bradyrhizobium</taxon>
    </lineage>
</organism>
<proteinExistence type="predicted"/>
<evidence type="ECO:0000313" key="2">
    <source>
        <dbReference type="EMBL" id="QWG13118.1"/>
    </source>
</evidence>
<evidence type="ECO:0000256" key="1">
    <source>
        <dbReference type="SAM" id="MobiDB-lite"/>
    </source>
</evidence>